<evidence type="ECO:0000313" key="10">
    <source>
        <dbReference type="Proteomes" id="UP001229421"/>
    </source>
</evidence>
<dbReference type="Proteomes" id="UP001229421">
    <property type="component" value="Unassembled WGS sequence"/>
</dbReference>
<feature type="transmembrane region" description="Helical" evidence="8">
    <location>
        <begin position="200"/>
        <end position="225"/>
    </location>
</feature>
<evidence type="ECO:0000256" key="1">
    <source>
        <dbReference type="ARBA" id="ARBA00004141"/>
    </source>
</evidence>
<dbReference type="AlphaFoldDB" id="A0AAD8KZ97"/>
<keyword evidence="4 8" id="KW-0812">Transmembrane</keyword>
<sequence length="303" mass="33473">MNYQFVAADVISKAIILVIISLWANCSIRGSYQWAVTSFSLSSLNNTLVVGVPLIRAMYGSFGENLVIQSIVLQALLWCLLLLFMLEFERAKRQLETEVVVSNNSCMDIESDDNEDTSRRHYVFVIMKIVALKVAKNPNSYGCVLGLFWALVANRWNLKMPLILEGSVLIMSRAGSGVAMFCVGLFMALQEKIIHCSVKLTIYGMVLRFVAAPLSLAVGSFLMGLRGDVLHIAIIQKTGSSNDNVRLSDATSTIRLHASTYSDRGALGQSRKSQKSYTILILIQNKAIKMLICISIDTPKGHL</sequence>
<reference evidence="9" key="1">
    <citation type="journal article" date="2023" name="bioRxiv">
        <title>Improved chromosome-level genome assembly for marigold (Tagetes erecta).</title>
        <authorList>
            <person name="Jiang F."/>
            <person name="Yuan L."/>
            <person name="Wang S."/>
            <person name="Wang H."/>
            <person name="Xu D."/>
            <person name="Wang A."/>
            <person name="Fan W."/>
        </authorList>
    </citation>
    <scope>NUCLEOTIDE SEQUENCE</scope>
    <source>
        <strain evidence="9">WSJ</strain>
        <tissue evidence="9">Leaf</tissue>
    </source>
</reference>
<keyword evidence="6 8" id="KW-0472">Membrane</keyword>
<comment type="subcellular location">
    <subcellularLocation>
        <location evidence="1">Membrane</location>
        <topology evidence="1">Multi-pass membrane protein</topology>
    </subcellularLocation>
</comment>
<organism evidence="9 10">
    <name type="scientific">Tagetes erecta</name>
    <name type="common">African marigold</name>
    <dbReference type="NCBI Taxonomy" id="13708"/>
    <lineage>
        <taxon>Eukaryota</taxon>
        <taxon>Viridiplantae</taxon>
        <taxon>Streptophyta</taxon>
        <taxon>Embryophyta</taxon>
        <taxon>Tracheophyta</taxon>
        <taxon>Spermatophyta</taxon>
        <taxon>Magnoliopsida</taxon>
        <taxon>eudicotyledons</taxon>
        <taxon>Gunneridae</taxon>
        <taxon>Pentapetalae</taxon>
        <taxon>asterids</taxon>
        <taxon>campanulids</taxon>
        <taxon>Asterales</taxon>
        <taxon>Asteraceae</taxon>
        <taxon>Asteroideae</taxon>
        <taxon>Heliantheae alliance</taxon>
        <taxon>Tageteae</taxon>
        <taxon>Tagetes</taxon>
    </lineage>
</organism>
<comment type="similarity">
    <text evidence="2">Belongs to the auxin efflux carrier (TC 2.A.69.1) family.</text>
</comment>
<protein>
    <recommendedName>
        <fullName evidence="11">Auxin efflux carrier component</fullName>
    </recommendedName>
</protein>
<gene>
    <name evidence="9" type="ORF">QVD17_09406</name>
</gene>
<proteinExistence type="inferred from homology"/>
<evidence type="ECO:0000256" key="8">
    <source>
        <dbReference type="SAM" id="Phobius"/>
    </source>
</evidence>
<dbReference type="PANTHER" id="PTHR31752">
    <property type="entry name" value="AUXIN EFFLUX CARRIER COMPONENT 1B-RELATED"/>
    <property type="match status" value="1"/>
</dbReference>
<feature type="transmembrane region" description="Helical" evidence="8">
    <location>
        <begin position="36"/>
        <end position="55"/>
    </location>
</feature>
<name>A0AAD8KZ97_TARER</name>
<feature type="transmembrane region" description="Helical" evidence="8">
    <location>
        <begin position="6"/>
        <end position="24"/>
    </location>
</feature>
<comment type="caution">
    <text evidence="9">The sequence shown here is derived from an EMBL/GenBank/DDBJ whole genome shotgun (WGS) entry which is preliminary data.</text>
</comment>
<keyword evidence="5 8" id="KW-1133">Transmembrane helix</keyword>
<feature type="transmembrane region" description="Helical" evidence="8">
    <location>
        <begin position="168"/>
        <end position="188"/>
    </location>
</feature>
<keyword evidence="10" id="KW-1185">Reference proteome</keyword>
<dbReference type="GO" id="GO:0005783">
    <property type="term" value="C:endoplasmic reticulum"/>
    <property type="evidence" value="ECO:0007669"/>
    <property type="project" value="TreeGrafter"/>
</dbReference>
<evidence type="ECO:0008006" key="11">
    <source>
        <dbReference type="Google" id="ProtNLM"/>
    </source>
</evidence>
<dbReference type="InterPro" id="IPR004776">
    <property type="entry name" value="Mem_transp_PIN-like"/>
</dbReference>
<feature type="transmembrane region" description="Helical" evidence="8">
    <location>
        <begin position="138"/>
        <end position="156"/>
    </location>
</feature>
<evidence type="ECO:0000256" key="2">
    <source>
        <dbReference type="ARBA" id="ARBA00009177"/>
    </source>
</evidence>
<dbReference type="PANTHER" id="PTHR31752:SF75">
    <property type="entry name" value="AUXIN EFFLUX CARRIER-RELATED"/>
    <property type="match status" value="1"/>
</dbReference>
<keyword evidence="7" id="KW-0927">Auxin signaling pathway</keyword>
<feature type="transmembrane region" description="Helical" evidence="8">
    <location>
        <begin position="67"/>
        <end position="86"/>
    </location>
</feature>
<dbReference type="Pfam" id="PF03547">
    <property type="entry name" value="Mem_trans"/>
    <property type="match status" value="1"/>
</dbReference>
<keyword evidence="3" id="KW-0813">Transport</keyword>
<evidence type="ECO:0000256" key="6">
    <source>
        <dbReference type="ARBA" id="ARBA00023136"/>
    </source>
</evidence>
<accession>A0AAD8KZ97</accession>
<dbReference type="GO" id="GO:0009734">
    <property type="term" value="P:auxin-activated signaling pathway"/>
    <property type="evidence" value="ECO:0007669"/>
    <property type="project" value="UniProtKB-KW"/>
</dbReference>
<evidence type="ECO:0000256" key="7">
    <source>
        <dbReference type="ARBA" id="ARBA00023294"/>
    </source>
</evidence>
<dbReference type="GO" id="GO:0005886">
    <property type="term" value="C:plasma membrane"/>
    <property type="evidence" value="ECO:0007669"/>
    <property type="project" value="TreeGrafter"/>
</dbReference>
<evidence type="ECO:0000313" key="9">
    <source>
        <dbReference type="EMBL" id="KAK1432509.1"/>
    </source>
</evidence>
<evidence type="ECO:0000256" key="5">
    <source>
        <dbReference type="ARBA" id="ARBA00022989"/>
    </source>
</evidence>
<dbReference type="InterPro" id="IPR051107">
    <property type="entry name" value="Auxin_Efflux_Carrier"/>
</dbReference>
<evidence type="ECO:0000256" key="4">
    <source>
        <dbReference type="ARBA" id="ARBA00022692"/>
    </source>
</evidence>
<dbReference type="GO" id="GO:0009926">
    <property type="term" value="P:auxin polar transport"/>
    <property type="evidence" value="ECO:0007669"/>
    <property type="project" value="TreeGrafter"/>
</dbReference>
<evidence type="ECO:0000256" key="3">
    <source>
        <dbReference type="ARBA" id="ARBA00022448"/>
    </source>
</evidence>
<dbReference type="EMBL" id="JAUHHV010000002">
    <property type="protein sequence ID" value="KAK1432509.1"/>
    <property type="molecule type" value="Genomic_DNA"/>
</dbReference>
<dbReference type="GO" id="GO:0010329">
    <property type="term" value="F:auxin efflux transmembrane transporter activity"/>
    <property type="evidence" value="ECO:0007669"/>
    <property type="project" value="TreeGrafter"/>
</dbReference>